<evidence type="ECO:0000259" key="1">
    <source>
        <dbReference type="Pfam" id="PF00149"/>
    </source>
</evidence>
<dbReference type="OrthoDB" id="7550081at2"/>
<organism evidence="2 3">
    <name type="scientific">Marisediminitalea aggregata</name>
    <dbReference type="NCBI Taxonomy" id="634436"/>
    <lineage>
        <taxon>Bacteria</taxon>
        <taxon>Pseudomonadati</taxon>
        <taxon>Pseudomonadota</taxon>
        <taxon>Gammaproteobacteria</taxon>
        <taxon>Alteromonadales</taxon>
        <taxon>Alteromonadaceae</taxon>
        <taxon>Marisediminitalea</taxon>
    </lineage>
</organism>
<sequence>MFKSVVRAVGHFLLVSVVLLVIGLGIVVSEHGSVNLGDAPQAYKMGGEGPFVFFENNQMAVKYIRGSRDEGFTVESDYYPLGNAVTADVYFARDDSTFSFLLNQPGQIQPAIYNDNEPILAISDLEGNFHTFREFLLAHGVVNQHYDWQFGQGHLVLLGDIVDRGQAVTQLLWFIYKLEQQALLAGGRVHYILGNHEIKNLQGNMQSAAEKYTPIAGFLGKSSAELFTEDTFWGRWLAAKNTVEMINGHLFVHGGLHPDVVKHQWSINAMNQRVRDYYRQMYYPGLTDEKTESLLSTETGPAWFRGYLREEVTDDEFETVLAFYNARSMIVGHTIQFSVNSLFDNRLFAIDVKHPNDYRSSFPNKSSEGLLIQDGQFYRLTDDGEKHLF</sequence>
<dbReference type="AlphaFoldDB" id="A0A1M5HZW4"/>
<gene>
    <name evidence="2" type="ORF">SAMN05216361_1710</name>
</gene>
<feature type="domain" description="Calcineurin-like phosphoesterase" evidence="1">
    <location>
        <begin position="118"/>
        <end position="335"/>
    </location>
</feature>
<dbReference type="PANTHER" id="PTHR46546">
    <property type="entry name" value="SHEWANELLA-LIKE PROTEIN PHOSPHATASE 1"/>
    <property type="match status" value="1"/>
</dbReference>
<dbReference type="SUPFAM" id="SSF56300">
    <property type="entry name" value="Metallo-dependent phosphatases"/>
    <property type="match status" value="1"/>
</dbReference>
<dbReference type="GO" id="GO:0016787">
    <property type="term" value="F:hydrolase activity"/>
    <property type="evidence" value="ECO:0007669"/>
    <property type="project" value="InterPro"/>
</dbReference>
<reference evidence="3" key="1">
    <citation type="submission" date="2016-11" db="EMBL/GenBank/DDBJ databases">
        <authorList>
            <person name="Varghese N."/>
            <person name="Submissions S."/>
        </authorList>
    </citation>
    <scope>NUCLEOTIDE SEQUENCE [LARGE SCALE GENOMIC DNA]</scope>
    <source>
        <strain evidence="3">CGMCC 1.8995</strain>
    </source>
</reference>
<evidence type="ECO:0000313" key="3">
    <source>
        <dbReference type="Proteomes" id="UP000184520"/>
    </source>
</evidence>
<keyword evidence="3" id="KW-1185">Reference proteome</keyword>
<proteinExistence type="predicted"/>
<dbReference type="Proteomes" id="UP000184520">
    <property type="component" value="Unassembled WGS sequence"/>
</dbReference>
<accession>A0A1M5HZW4</accession>
<dbReference type="InterPro" id="IPR029052">
    <property type="entry name" value="Metallo-depent_PP-like"/>
</dbReference>
<dbReference type="RefSeq" id="WP_073320731.1">
    <property type="nucleotide sequence ID" value="NZ_FQWD01000002.1"/>
</dbReference>
<protein>
    <submittedName>
        <fullName evidence="2">Calcineurin-like phosphoesterase</fullName>
    </submittedName>
</protein>
<dbReference type="Gene3D" id="3.60.21.10">
    <property type="match status" value="1"/>
</dbReference>
<dbReference type="InterPro" id="IPR004843">
    <property type="entry name" value="Calcineurin-like_PHP"/>
</dbReference>
<dbReference type="EMBL" id="FQWD01000002">
    <property type="protein sequence ID" value="SHG21596.1"/>
    <property type="molecule type" value="Genomic_DNA"/>
</dbReference>
<dbReference type="PANTHER" id="PTHR46546:SF4">
    <property type="entry name" value="SHEWANELLA-LIKE PROTEIN PHOSPHATASE 1"/>
    <property type="match status" value="1"/>
</dbReference>
<evidence type="ECO:0000313" key="2">
    <source>
        <dbReference type="EMBL" id="SHG21596.1"/>
    </source>
</evidence>
<dbReference type="Pfam" id="PF00149">
    <property type="entry name" value="Metallophos"/>
    <property type="match status" value="1"/>
</dbReference>
<name>A0A1M5HZW4_9ALTE</name>
<dbReference type="STRING" id="634436.SAMN05216361_1710"/>